<dbReference type="GO" id="GO:0008270">
    <property type="term" value="F:zinc ion binding"/>
    <property type="evidence" value="ECO:0007669"/>
    <property type="project" value="InterPro"/>
</dbReference>
<feature type="region of interest" description="Disordered" evidence="3">
    <location>
        <begin position="132"/>
        <end position="211"/>
    </location>
</feature>
<dbReference type="EMBL" id="KB908592">
    <property type="protein sequence ID" value="EOA86726.1"/>
    <property type="molecule type" value="Genomic_DNA"/>
</dbReference>
<dbReference type="CDD" id="cd00067">
    <property type="entry name" value="GAL4"/>
    <property type="match status" value="1"/>
</dbReference>
<dbReference type="HOGENOM" id="CLU_006173_1_0_1"/>
<feature type="region of interest" description="Disordered" evidence="3">
    <location>
        <begin position="879"/>
        <end position="921"/>
    </location>
</feature>
<dbReference type="STRING" id="671987.R0IPT9"/>
<organism evidence="5 6">
    <name type="scientific">Exserohilum turcicum (strain 28A)</name>
    <name type="common">Northern leaf blight fungus</name>
    <name type="synonym">Setosphaeria turcica</name>
    <dbReference type="NCBI Taxonomy" id="671987"/>
    <lineage>
        <taxon>Eukaryota</taxon>
        <taxon>Fungi</taxon>
        <taxon>Dikarya</taxon>
        <taxon>Ascomycota</taxon>
        <taxon>Pezizomycotina</taxon>
        <taxon>Dothideomycetes</taxon>
        <taxon>Pleosporomycetidae</taxon>
        <taxon>Pleosporales</taxon>
        <taxon>Pleosporineae</taxon>
        <taxon>Pleosporaceae</taxon>
        <taxon>Exserohilum</taxon>
    </lineage>
</organism>
<feature type="compositionally biased region" description="Polar residues" evidence="3">
    <location>
        <begin position="884"/>
        <end position="898"/>
    </location>
</feature>
<feature type="region of interest" description="Disordered" evidence="3">
    <location>
        <begin position="774"/>
        <end position="793"/>
    </location>
</feature>
<dbReference type="Proteomes" id="UP000016935">
    <property type="component" value="Unassembled WGS sequence"/>
</dbReference>
<dbReference type="InterPro" id="IPR036864">
    <property type="entry name" value="Zn2-C6_fun-type_DNA-bd_sf"/>
</dbReference>
<dbReference type="CDD" id="cd14724">
    <property type="entry name" value="ZIP_Gal4-like_1"/>
    <property type="match status" value="1"/>
</dbReference>
<dbReference type="GO" id="GO:0006351">
    <property type="term" value="P:DNA-templated transcription"/>
    <property type="evidence" value="ECO:0007669"/>
    <property type="project" value="InterPro"/>
</dbReference>
<gene>
    <name evidence="5" type="ORF">SETTUDRAFT_41285</name>
</gene>
<reference evidence="5 6" key="2">
    <citation type="journal article" date="2013" name="PLoS Genet.">
        <title>Comparative genome structure, secondary metabolite, and effector coding capacity across Cochliobolus pathogens.</title>
        <authorList>
            <person name="Condon B.J."/>
            <person name="Leng Y."/>
            <person name="Wu D."/>
            <person name="Bushley K.E."/>
            <person name="Ohm R.A."/>
            <person name="Otillar R."/>
            <person name="Martin J."/>
            <person name="Schackwitz W."/>
            <person name="Grimwood J."/>
            <person name="MohdZainudin N."/>
            <person name="Xue C."/>
            <person name="Wang R."/>
            <person name="Manning V.A."/>
            <person name="Dhillon B."/>
            <person name="Tu Z.J."/>
            <person name="Steffenson B.J."/>
            <person name="Salamov A."/>
            <person name="Sun H."/>
            <person name="Lowry S."/>
            <person name="LaButti K."/>
            <person name="Han J."/>
            <person name="Copeland A."/>
            <person name="Lindquist E."/>
            <person name="Barry K."/>
            <person name="Schmutz J."/>
            <person name="Baker S.E."/>
            <person name="Ciuffetti L.M."/>
            <person name="Grigoriev I.V."/>
            <person name="Zhong S."/>
            <person name="Turgeon B.G."/>
        </authorList>
    </citation>
    <scope>NUCLEOTIDE SEQUENCE [LARGE SCALE GENOMIC DNA]</scope>
    <source>
        <strain evidence="6">28A</strain>
    </source>
</reference>
<dbReference type="SUPFAM" id="SSF57701">
    <property type="entry name" value="Zn2/Cys6 DNA-binding domain"/>
    <property type="match status" value="1"/>
</dbReference>
<feature type="region of interest" description="Disordered" evidence="3">
    <location>
        <begin position="733"/>
        <end position="759"/>
    </location>
</feature>
<dbReference type="GO" id="GO:0000981">
    <property type="term" value="F:DNA-binding transcription factor activity, RNA polymerase II-specific"/>
    <property type="evidence" value="ECO:0007669"/>
    <property type="project" value="InterPro"/>
</dbReference>
<dbReference type="GO" id="GO:0003677">
    <property type="term" value="F:DNA binding"/>
    <property type="evidence" value="ECO:0007669"/>
    <property type="project" value="InterPro"/>
</dbReference>
<dbReference type="SMART" id="SM00906">
    <property type="entry name" value="Fungal_trans"/>
    <property type="match status" value="1"/>
</dbReference>
<protein>
    <recommendedName>
        <fullName evidence="4">Zn(2)-C6 fungal-type domain-containing protein</fullName>
    </recommendedName>
</protein>
<accession>R0IPT9</accession>
<evidence type="ECO:0000259" key="4">
    <source>
        <dbReference type="PROSITE" id="PS50048"/>
    </source>
</evidence>
<dbReference type="PROSITE" id="PS50048">
    <property type="entry name" value="ZN2_CY6_FUNGAL_2"/>
    <property type="match status" value="1"/>
</dbReference>
<proteinExistence type="predicted"/>
<dbReference type="InterPro" id="IPR007219">
    <property type="entry name" value="XnlR_reg_dom"/>
</dbReference>
<name>R0IPT9_EXST2</name>
<keyword evidence="1" id="KW-0479">Metal-binding</keyword>
<feature type="compositionally biased region" description="Polar residues" evidence="3">
    <location>
        <begin position="912"/>
        <end position="921"/>
    </location>
</feature>
<dbReference type="GeneID" id="19404685"/>
<dbReference type="Pfam" id="PF00172">
    <property type="entry name" value="Zn_clus"/>
    <property type="match status" value="1"/>
</dbReference>
<dbReference type="PROSITE" id="PS00463">
    <property type="entry name" value="ZN2_CY6_FUNGAL_1"/>
    <property type="match status" value="1"/>
</dbReference>
<dbReference type="RefSeq" id="XP_008025108.1">
    <property type="nucleotide sequence ID" value="XM_008026917.1"/>
</dbReference>
<keyword evidence="2" id="KW-0539">Nucleus</keyword>
<keyword evidence="6" id="KW-1185">Reference proteome</keyword>
<evidence type="ECO:0000256" key="1">
    <source>
        <dbReference type="ARBA" id="ARBA00022723"/>
    </source>
</evidence>
<dbReference type="SMART" id="SM00066">
    <property type="entry name" value="GAL4"/>
    <property type="match status" value="1"/>
</dbReference>
<reference evidence="5 6" key="1">
    <citation type="journal article" date="2012" name="PLoS Pathog.">
        <title>Diverse lifestyles and strategies of plant pathogenesis encoded in the genomes of eighteen Dothideomycetes fungi.</title>
        <authorList>
            <person name="Ohm R.A."/>
            <person name="Feau N."/>
            <person name="Henrissat B."/>
            <person name="Schoch C.L."/>
            <person name="Horwitz B.A."/>
            <person name="Barry K.W."/>
            <person name="Condon B.J."/>
            <person name="Copeland A.C."/>
            <person name="Dhillon B."/>
            <person name="Glaser F."/>
            <person name="Hesse C.N."/>
            <person name="Kosti I."/>
            <person name="LaButti K."/>
            <person name="Lindquist E.A."/>
            <person name="Lucas S."/>
            <person name="Salamov A.A."/>
            <person name="Bradshaw R.E."/>
            <person name="Ciuffetti L."/>
            <person name="Hamelin R.C."/>
            <person name="Kema G.H.J."/>
            <person name="Lawrence C."/>
            <person name="Scott J.A."/>
            <person name="Spatafora J.W."/>
            <person name="Turgeon B.G."/>
            <person name="de Wit P.J.G.M."/>
            <person name="Zhong S."/>
            <person name="Goodwin S.B."/>
            <person name="Grigoriev I.V."/>
        </authorList>
    </citation>
    <scope>NUCLEOTIDE SEQUENCE [LARGE SCALE GENOMIC DNA]</scope>
    <source>
        <strain evidence="6">28A</strain>
    </source>
</reference>
<dbReference type="InterPro" id="IPR050987">
    <property type="entry name" value="AtrR-like"/>
</dbReference>
<dbReference type="eggNOG" id="ENOG502RIXY">
    <property type="taxonomic scope" value="Eukaryota"/>
</dbReference>
<sequence>MATKRPPDNDPSFTTKIQRIEHAAPQSPQHRAAAAAAAAAAASNDFSGSVKKKLADSKRTGQACDRCKVRKIRCDGRPEGCTPCEQNRTPCRTTDRITGRATVRGHAEAMESENSYLRTQIADLQAQLKEHGIDPRTPPAFNPLHQHQHQHQHQPQPPPQSQSQQLATHPWSSASSDAPPWSDGPPRASASPLPGYAAASTTSKAESLPQFKHGSIGDNYLGVASGDSPLSHIKGTSLSIFGSDIDITDFMAGETEYNREAMSYSTLVKIAMGGQHVDPPRLPPYNELKEYAIWYLRSMNPYSMLVHKPVFMQLIWRIGNDPNFTPTAPERAAVHLMLATITFQVAIRNSDPNGSDMLDNSHAHYHYALTFYKELILGAHGWRDVQALAMMCHHLRNFPRPGAAWIMTSTVYLLAIQLGLHRSVKVWKDGTGDLTKLDIEMRKRVFWTLNALQVNLNGRLGRPMPISTEDIDVEFPEPMNDCLPGEEAKLDSFHQCSFQPGIQIAKYTILEMDLCKAVYSLRYTPKSYVESLKRLGNAIRQWKEDLPYELRDPSHAADDDYIFTLYLEYWYQSYILLLHHPGVCRSTDPAIINSNLDKCAHAAQRMLHNCTELVSKKSLDIPWINTVIYIAAAFTTLYIASTRQDQMTPSDMTKLKADMTAWVNVLGECDYFLGLGNRLKVAISTIFDQSLNNINDSIVKRTATESLARVAMQAPSRSGSNTSAYDQTTYQDQYATPTSGSTDPTLSSQPGPYTNLPVHTTHTYNLATQVNMSSQQNRGYEQQSYNSGDEASMNPNHAAALAAAAAASSSSISQPSSDAYAYSHAHMAPSAPQSTYTTNSYPAHDWNQWTRAYMQQPPEQSQPGEYLNTATTLMTLGRDAGSHVTGSDGQGLVQTSGLQGHHHSPAHWPQVSFPNPANGSH</sequence>
<evidence type="ECO:0000256" key="2">
    <source>
        <dbReference type="ARBA" id="ARBA00023242"/>
    </source>
</evidence>
<dbReference type="PANTHER" id="PTHR46910:SF4">
    <property type="entry name" value="ZN(2)-C6 FUNGAL-TYPE DOMAIN-CONTAINING PROTEIN"/>
    <property type="match status" value="1"/>
</dbReference>
<evidence type="ECO:0000313" key="5">
    <source>
        <dbReference type="EMBL" id="EOA86726.1"/>
    </source>
</evidence>
<dbReference type="InterPro" id="IPR001138">
    <property type="entry name" value="Zn2Cys6_DnaBD"/>
</dbReference>
<dbReference type="OrthoDB" id="4456959at2759"/>
<evidence type="ECO:0000313" key="6">
    <source>
        <dbReference type="Proteomes" id="UP000016935"/>
    </source>
</evidence>
<dbReference type="AlphaFoldDB" id="R0IPT9"/>
<dbReference type="PANTHER" id="PTHR46910">
    <property type="entry name" value="TRANSCRIPTION FACTOR PDR1"/>
    <property type="match status" value="1"/>
</dbReference>
<evidence type="ECO:0000256" key="3">
    <source>
        <dbReference type="SAM" id="MobiDB-lite"/>
    </source>
</evidence>
<dbReference type="CDD" id="cd12148">
    <property type="entry name" value="fungal_TF_MHR"/>
    <property type="match status" value="1"/>
</dbReference>
<feature type="domain" description="Zn(2)-C6 fungal-type" evidence="4">
    <location>
        <begin position="63"/>
        <end position="93"/>
    </location>
</feature>
<feature type="compositionally biased region" description="Low complexity" evidence="3">
    <location>
        <begin position="161"/>
        <end position="186"/>
    </location>
</feature>
<dbReference type="Pfam" id="PF04082">
    <property type="entry name" value="Fungal_trans"/>
    <property type="match status" value="1"/>
</dbReference>
<dbReference type="Gene3D" id="4.10.240.10">
    <property type="entry name" value="Zn(2)-C6 fungal-type DNA-binding domain"/>
    <property type="match status" value="1"/>
</dbReference>
<feature type="region of interest" description="Disordered" evidence="3">
    <location>
        <begin position="42"/>
        <end position="63"/>
    </location>
</feature>